<dbReference type="RefSeq" id="WP_345604774.1">
    <property type="nucleotide sequence ID" value="NZ_BAABJO010000007.1"/>
</dbReference>
<keyword evidence="2" id="KW-0812">Transmembrane</keyword>
<reference evidence="6" key="1">
    <citation type="journal article" date="2019" name="Int. J. Syst. Evol. Microbiol.">
        <title>The Global Catalogue of Microorganisms (GCM) 10K type strain sequencing project: providing services to taxonomists for standard genome sequencing and annotation.</title>
        <authorList>
            <consortium name="The Broad Institute Genomics Platform"/>
            <consortium name="The Broad Institute Genome Sequencing Center for Infectious Disease"/>
            <person name="Wu L."/>
            <person name="Ma J."/>
        </authorList>
    </citation>
    <scope>NUCLEOTIDE SEQUENCE [LARGE SCALE GENOMIC DNA]</scope>
    <source>
        <strain evidence="6">JCM 18302</strain>
    </source>
</reference>
<feature type="compositionally biased region" description="Gly residues" evidence="1">
    <location>
        <begin position="85"/>
        <end position="103"/>
    </location>
</feature>
<sequence>MTSSRTRRRGFARIVLASLAIGALTLPVTAGSAAAAVDAVAAQATPPDGGSTGGDTAGSTDPGGDDGGSNSGGSNSGGSSDPGDDGGSNGGGSNGGGSNGGNTGNPDPDPTPGGGVTRPRPTGPSPQELEAKRQAEEQRKAEEKAAKEAAEAARKAEEKRQKEILRQQREAAERAEQAAKARASWDERGRPRQMVTIRTDRVEVVDNGRLTTLVPRRPGALDIKDLDRMLPGDWIAIDGDTATVNTAIVLTPGVTFEISDIPTVKLTGGPDVADACPIYTGSGRLTLKNTTLNGVDRNGQQLPFDSVGRPFLEASGGGEINATDVTITDMGVPEHGQATAEPAVGFNPGSSGSLVRTTLQRNNIGVEVSKAQGVQLDGLTVTESESDGIVLNGDQGTRMANLRAERNGGNGMFVGGENSDRPISGLTTLNNKLYGLVVTQQTGTQVSGISTEADEAGGLRLNQATDVTVTDFTATDQPIGIFTHVGSTGIVLDDVHATGGRRGVVVEKSTSKLELRNSTIEGTRVAGVNIGGKEIQVNGVHVGDAKAGVRIERGAGHIKLAGLTIDGGRDGIVSSAGATDVTIADLTANHVEDGAIRTATPAAVISGGTINGGSTGIDVTGSATITETAINGAGEGLRVRSPEPVRAENVAIDATDLGLNVAPGSQMVLANSSVHALEAVRGVFAAEGVNNISLPPLNLLAAMGVPLILLAIVLEQVHSFRQRRVGGNKKRLPPAVPVGVGG</sequence>
<dbReference type="SMART" id="SM00710">
    <property type="entry name" value="PbH1"/>
    <property type="match status" value="7"/>
</dbReference>
<evidence type="ECO:0000259" key="4">
    <source>
        <dbReference type="Pfam" id="PF13229"/>
    </source>
</evidence>
<feature type="chain" id="PRO_5047437314" description="Right handed beta helix domain-containing protein" evidence="3">
    <location>
        <begin position="31"/>
        <end position="742"/>
    </location>
</feature>
<keyword evidence="3" id="KW-0732">Signal</keyword>
<accession>A0ABP9NG85</accession>
<evidence type="ECO:0000313" key="5">
    <source>
        <dbReference type="EMBL" id="GAA5118075.1"/>
    </source>
</evidence>
<protein>
    <recommendedName>
        <fullName evidence="4">Right handed beta helix domain-containing protein</fullName>
    </recommendedName>
</protein>
<dbReference type="Proteomes" id="UP001500804">
    <property type="component" value="Unassembled WGS sequence"/>
</dbReference>
<evidence type="ECO:0000256" key="1">
    <source>
        <dbReference type="SAM" id="MobiDB-lite"/>
    </source>
</evidence>
<feature type="compositionally biased region" description="Basic and acidic residues" evidence="1">
    <location>
        <begin position="129"/>
        <end position="189"/>
    </location>
</feature>
<dbReference type="InterPro" id="IPR039448">
    <property type="entry name" value="Beta_helix"/>
</dbReference>
<dbReference type="InterPro" id="IPR006626">
    <property type="entry name" value="PbH1"/>
</dbReference>
<dbReference type="Pfam" id="PF13229">
    <property type="entry name" value="Beta_helix"/>
    <property type="match status" value="1"/>
</dbReference>
<feature type="signal peptide" evidence="3">
    <location>
        <begin position="1"/>
        <end position="30"/>
    </location>
</feature>
<name>A0ABP9NG85_9PSEU</name>
<evidence type="ECO:0000256" key="2">
    <source>
        <dbReference type="SAM" id="Phobius"/>
    </source>
</evidence>
<gene>
    <name evidence="5" type="ORF">GCM10023320_21370</name>
</gene>
<comment type="caution">
    <text evidence="5">The sequence shown here is derived from an EMBL/GenBank/DDBJ whole genome shotgun (WGS) entry which is preliminary data.</text>
</comment>
<evidence type="ECO:0000313" key="6">
    <source>
        <dbReference type="Proteomes" id="UP001500804"/>
    </source>
</evidence>
<dbReference type="InterPro" id="IPR011050">
    <property type="entry name" value="Pectin_lyase_fold/virulence"/>
</dbReference>
<dbReference type="SUPFAM" id="SSF51126">
    <property type="entry name" value="Pectin lyase-like"/>
    <property type="match status" value="2"/>
</dbReference>
<dbReference type="EMBL" id="BAABJO010000007">
    <property type="protein sequence ID" value="GAA5118075.1"/>
    <property type="molecule type" value="Genomic_DNA"/>
</dbReference>
<feature type="compositionally biased region" description="Gly residues" evidence="1">
    <location>
        <begin position="65"/>
        <end position="76"/>
    </location>
</feature>
<feature type="transmembrane region" description="Helical" evidence="2">
    <location>
        <begin position="697"/>
        <end position="714"/>
    </location>
</feature>
<organism evidence="5 6">
    <name type="scientific">Pseudonocardia adelaidensis</name>
    <dbReference type="NCBI Taxonomy" id="648754"/>
    <lineage>
        <taxon>Bacteria</taxon>
        <taxon>Bacillati</taxon>
        <taxon>Actinomycetota</taxon>
        <taxon>Actinomycetes</taxon>
        <taxon>Pseudonocardiales</taxon>
        <taxon>Pseudonocardiaceae</taxon>
        <taxon>Pseudonocardia</taxon>
    </lineage>
</organism>
<feature type="domain" description="Right handed beta helix" evidence="4">
    <location>
        <begin position="423"/>
        <end position="562"/>
    </location>
</feature>
<feature type="region of interest" description="Disordered" evidence="1">
    <location>
        <begin position="43"/>
        <end position="189"/>
    </location>
</feature>
<evidence type="ECO:0000256" key="3">
    <source>
        <dbReference type="SAM" id="SignalP"/>
    </source>
</evidence>
<keyword evidence="2" id="KW-0472">Membrane</keyword>
<dbReference type="InterPro" id="IPR012334">
    <property type="entry name" value="Pectin_lyas_fold"/>
</dbReference>
<keyword evidence="6" id="KW-1185">Reference proteome</keyword>
<dbReference type="Gene3D" id="2.160.20.10">
    <property type="entry name" value="Single-stranded right-handed beta-helix, Pectin lyase-like"/>
    <property type="match status" value="1"/>
</dbReference>
<proteinExistence type="predicted"/>
<keyword evidence="2" id="KW-1133">Transmembrane helix</keyword>